<keyword evidence="9" id="KW-0411">Iron-sulfur</keyword>
<dbReference type="EC" id="4.3.1.17" evidence="4"/>
<gene>
    <name evidence="13" type="ORF">NT6N_17670</name>
</gene>
<evidence type="ECO:0000256" key="7">
    <source>
        <dbReference type="ARBA" id="ARBA00022723"/>
    </source>
</evidence>
<dbReference type="GO" id="GO:0046872">
    <property type="term" value="F:metal ion binding"/>
    <property type="evidence" value="ECO:0007669"/>
    <property type="project" value="UniProtKB-KW"/>
</dbReference>
<evidence type="ECO:0000256" key="4">
    <source>
        <dbReference type="ARBA" id="ARBA00012093"/>
    </source>
</evidence>
<dbReference type="Gene3D" id="3.30.1330.90">
    <property type="entry name" value="D-3-phosphoglycerate dehydrogenase, domain 3"/>
    <property type="match status" value="1"/>
</dbReference>
<evidence type="ECO:0000256" key="8">
    <source>
        <dbReference type="ARBA" id="ARBA00023004"/>
    </source>
</evidence>
<keyword evidence="5" id="KW-0312">Gluconeogenesis</keyword>
<keyword evidence="7" id="KW-0479">Metal-binding</keyword>
<evidence type="ECO:0000259" key="12">
    <source>
        <dbReference type="Pfam" id="PF03313"/>
    </source>
</evidence>
<dbReference type="GO" id="GO:0006094">
    <property type="term" value="P:gluconeogenesis"/>
    <property type="evidence" value="ECO:0007669"/>
    <property type="project" value="UniProtKB-KW"/>
</dbReference>
<evidence type="ECO:0000256" key="3">
    <source>
        <dbReference type="ARBA" id="ARBA00008636"/>
    </source>
</evidence>
<keyword evidence="8" id="KW-0408">Iron</keyword>
<evidence type="ECO:0000313" key="13">
    <source>
        <dbReference type="EMBL" id="BDS06727.1"/>
    </source>
</evidence>
<dbReference type="GO" id="GO:0003941">
    <property type="term" value="F:L-serine ammonia-lyase activity"/>
    <property type="evidence" value="ECO:0007669"/>
    <property type="project" value="UniProtKB-EC"/>
</dbReference>
<dbReference type="Pfam" id="PF03313">
    <property type="entry name" value="SDH_alpha"/>
    <property type="match status" value="1"/>
</dbReference>
<keyword evidence="10" id="KW-0456">Lyase</keyword>
<dbReference type="PANTHER" id="PTHR30182">
    <property type="entry name" value="L-SERINE DEHYDRATASE"/>
    <property type="match status" value="1"/>
</dbReference>
<evidence type="ECO:0000256" key="1">
    <source>
        <dbReference type="ARBA" id="ARBA00001966"/>
    </source>
</evidence>
<accession>A0AAT9FKV0</accession>
<comment type="similarity">
    <text evidence="3">Belongs to the iron-sulfur dependent L-serine dehydratase family.</text>
</comment>
<dbReference type="AlphaFoldDB" id="A0AAT9FKV0"/>
<comment type="pathway">
    <text evidence="2">Carbohydrate biosynthesis; gluconeogenesis.</text>
</comment>
<name>A0AAT9FKV0_9BACT</name>
<evidence type="ECO:0000256" key="11">
    <source>
        <dbReference type="ARBA" id="ARBA00049406"/>
    </source>
</evidence>
<dbReference type="EMBL" id="AP026866">
    <property type="protein sequence ID" value="BDS06727.1"/>
    <property type="molecule type" value="Genomic_DNA"/>
</dbReference>
<evidence type="ECO:0000256" key="10">
    <source>
        <dbReference type="ARBA" id="ARBA00023239"/>
    </source>
</evidence>
<proteinExistence type="inferred from homology"/>
<dbReference type="InterPro" id="IPR051318">
    <property type="entry name" value="Fe-S_L-Ser"/>
</dbReference>
<dbReference type="SUPFAM" id="SSF143548">
    <property type="entry name" value="Serine metabolism enzymes domain"/>
    <property type="match status" value="1"/>
</dbReference>
<evidence type="ECO:0000256" key="6">
    <source>
        <dbReference type="ARBA" id="ARBA00022485"/>
    </source>
</evidence>
<organism evidence="13">
    <name type="scientific">Oceaniferula spumae</name>
    <dbReference type="NCBI Taxonomy" id="2979115"/>
    <lineage>
        <taxon>Bacteria</taxon>
        <taxon>Pseudomonadati</taxon>
        <taxon>Verrucomicrobiota</taxon>
        <taxon>Verrucomicrobiia</taxon>
        <taxon>Verrucomicrobiales</taxon>
        <taxon>Verrucomicrobiaceae</taxon>
        <taxon>Oceaniferula</taxon>
    </lineage>
</organism>
<dbReference type="InterPro" id="IPR029009">
    <property type="entry name" value="ASB_dom_sf"/>
</dbReference>
<comment type="cofactor">
    <cofactor evidence="1">
        <name>[4Fe-4S] cluster</name>
        <dbReference type="ChEBI" id="CHEBI:49883"/>
    </cofactor>
</comment>
<dbReference type="InterPro" id="IPR005130">
    <property type="entry name" value="Ser_deHydtase-like_asu"/>
</dbReference>
<comment type="catalytic activity">
    <reaction evidence="11">
        <text>L-serine = pyruvate + NH4(+)</text>
        <dbReference type="Rhea" id="RHEA:19169"/>
        <dbReference type="ChEBI" id="CHEBI:15361"/>
        <dbReference type="ChEBI" id="CHEBI:28938"/>
        <dbReference type="ChEBI" id="CHEBI:33384"/>
        <dbReference type="EC" id="4.3.1.17"/>
    </reaction>
</comment>
<sequence length="525" mass="55645">MIVSIFNDVIGPVMRGPSSSHCAAALRIGRLVRELMESRFTDVLVEFDRNGSLPNTHDTQGSDMGLFGGLMGWEAEDARLPGSMQAFLDTGVRVGIETVDAGDPHPNTYRLTFRSDAETHTMRAISTGGGMMEVIDLDGFTVSMFGDCHETLIWTEHTAEEVIAALDDQFDAHEIILHHANDREMIEVKGAAFVSDSILSQFPGILTVKRLSPVLPVVSGKNTKVPYSSCAEMLEFVGGKETPLWQLAVDYEMQRGGLTEEEVISKMVDIVRIVRHSISEGIAGTEYDDRVLGHQCGRFDEMMREGKLLDGGALNRIILYVTALMEVKSSMGVIVAAPTAGACAALPGAIVAMAESMNLDEEAMAKALLASGLIGVFIATRWTFAAEVGGCQAEGGSAACMAAAAMVTLAGGSLTQSIAAASMAFQSMIGLICDPVANRVEVPCLGKNVMAASNALSCANMALAGYDPVIPLDEVIDTAKHVATQMPREVRCTNLGGLSITPTAIALEEKLAARRATSCGSGCGC</sequence>
<dbReference type="KEGG" id="osu:NT6N_17670"/>
<dbReference type="GO" id="GO:0051539">
    <property type="term" value="F:4 iron, 4 sulfur cluster binding"/>
    <property type="evidence" value="ECO:0007669"/>
    <property type="project" value="UniProtKB-KW"/>
</dbReference>
<feature type="domain" description="Serine dehydratase-like alpha subunit" evidence="12">
    <location>
        <begin position="241"/>
        <end position="498"/>
    </location>
</feature>
<evidence type="ECO:0000256" key="5">
    <source>
        <dbReference type="ARBA" id="ARBA00022432"/>
    </source>
</evidence>
<evidence type="ECO:0000256" key="2">
    <source>
        <dbReference type="ARBA" id="ARBA00004742"/>
    </source>
</evidence>
<dbReference type="PANTHER" id="PTHR30182:SF1">
    <property type="entry name" value="L-SERINE DEHYDRATASE 1"/>
    <property type="match status" value="1"/>
</dbReference>
<protein>
    <recommendedName>
        <fullName evidence="4">L-serine ammonia-lyase</fullName>
        <ecNumber evidence="4">4.3.1.17</ecNumber>
    </recommendedName>
</protein>
<keyword evidence="6" id="KW-0004">4Fe-4S</keyword>
<reference evidence="13" key="1">
    <citation type="submission" date="2024-07" db="EMBL/GenBank/DDBJ databases">
        <title>Complete genome sequence of Verrucomicrobiaceae bacterium NT6N.</title>
        <authorList>
            <person name="Huang C."/>
            <person name="Takami H."/>
            <person name="Hamasaki K."/>
        </authorList>
    </citation>
    <scope>NUCLEOTIDE SEQUENCE</scope>
    <source>
        <strain evidence="13">NT6N</strain>
    </source>
</reference>
<evidence type="ECO:0000256" key="9">
    <source>
        <dbReference type="ARBA" id="ARBA00023014"/>
    </source>
</evidence>